<organism evidence="2 3">
    <name type="scientific">Smittium mucronatum</name>
    <dbReference type="NCBI Taxonomy" id="133383"/>
    <lineage>
        <taxon>Eukaryota</taxon>
        <taxon>Fungi</taxon>
        <taxon>Fungi incertae sedis</taxon>
        <taxon>Zoopagomycota</taxon>
        <taxon>Kickxellomycotina</taxon>
        <taxon>Harpellomycetes</taxon>
        <taxon>Harpellales</taxon>
        <taxon>Legeriomycetaceae</taxon>
        <taxon>Smittium</taxon>
    </lineage>
</organism>
<evidence type="ECO:0000256" key="1">
    <source>
        <dbReference type="SAM" id="MobiDB-lite"/>
    </source>
</evidence>
<reference evidence="2 3" key="1">
    <citation type="journal article" date="2016" name="Mol. Biol. Evol.">
        <title>Genome-Wide Survey of Gut Fungi (Harpellales) Reveals the First Horizontally Transferred Ubiquitin Gene from a Mosquito Host.</title>
        <authorList>
            <person name="Wang Y."/>
            <person name="White M.M."/>
            <person name="Kvist S."/>
            <person name="Moncalvo J.M."/>
        </authorList>
    </citation>
    <scope>NUCLEOTIDE SEQUENCE [LARGE SCALE GENOMIC DNA]</scope>
    <source>
        <strain evidence="2 3">ALG-7-W6</strain>
    </source>
</reference>
<feature type="region of interest" description="Disordered" evidence="1">
    <location>
        <begin position="1"/>
        <end position="43"/>
    </location>
</feature>
<accession>A0A1R0H116</accession>
<name>A0A1R0H116_9FUNG</name>
<keyword evidence="3" id="KW-1185">Reference proteome</keyword>
<proteinExistence type="predicted"/>
<dbReference type="Proteomes" id="UP000187455">
    <property type="component" value="Unassembled WGS sequence"/>
</dbReference>
<evidence type="ECO:0000313" key="3">
    <source>
        <dbReference type="Proteomes" id="UP000187455"/>
    </source>
</evidence>
<sequence>MIGIIGENFTGGLRPGLNESTSKEDKITSITGPPTKFTDGFKSSLNSNVPLEIDAETSLSLSSATSRQVSTSGANP</sequence>
<dbReference type="AlphaFoldDB" id="A0A1R0H116"/>
<gene>
    <name evidence="2" type="ORF">AYI68_g3041</name>
</gene>
<evidence type="ECO:0000313" key="2">
    <source>
        <dbReference type="EMBL" id="OLY82832.1"/>
    </source>
</evidence>
<dbReference type="EMBL" id="LSSL01001220">
    <property type="protein sequence ID" value="OLY82832.1"/>
    <property type="molecule type" value="Genomic_DNA"/>
</dbReference>
<comment type="caution">
    <text evidence="2">The sequence shown here is derived from an EMBL/GenBank/DDBJ whole genome shotgun (WGS) entry which is preliminary data.</text>
</comment>
<protein>
    <submittedName>
        <fullName evidence="2">Uncharacterized protein</fullName>
    </submittedName>
</protein>